<evidence type="ECO:0000256" key="1">
    <source>
        <dbReference type="ARBA" id="ARBA00009013"/>
    </source>
</evidence>
<dbReference type="PANTHER" id="PTHR33495:SF2">
    <property type="entry name" value="ANTI-SIGMA FACTOR ANTAGONIST TM_1081-RELATED"/>
    <property type="match status" value="1"/>
</dbReference>
<reference evidence="5" key="1">
    <citation type="submission" date="2016-10" db="EMBL/GenBank/DDBJ databases">
        <authorList>
            <person name="Varghese N."/>
            <person name="Submissions S."/>
        </authorList>
    </citation>
    <scope>NUCLEOTIDE SEQUENCE [LARGE SCALE GENOMIC DNA]</scope>
    <source>
        <strain evidence="5">DSM 45419</strain>
    </source>
</reference>
<evidence type="ECO:0000313" key="5">
    <source>
        <dbReference type="Proteomes" id="UP000198680"/>
    </source>
</evidence>
<dbReference type="Pfam" id="PF01740">
    <property type="entry name" value="STAS"/>
    <property type="match status" value="1"/>
</dbReference>
<dbReference type="Proteomes" id="UP000198680">
    <property type="component" value="Unassembled WGS sequence"/>
</dbReference>
<dbReference type="InterPro" id="IPR002645">
    <property type="entry name" value="STAS_dom"/>
</dbReference>
<dbReference type="SUPFAM" id="SSF52091">
    <property type="entry name" value="SpoIIaa-like"/>
    <property type="match status" value="1"/>
</dbReference>
<dbReference type="PROSITE" id="PS50801">
    <property type="entry name" value="STAS"/>
    <property type="match status" value="1"/>
</dbReference>
<dbReference type="NCBIfam" id="TIGR00377">
    <property type="entry name" value="ant_ant_sig"/>
    <property type="match status" value="1"/>
</dbReference>
<name>A0A1G9YU04_9ACTN</name>
<dbReference type="InterPro" id="IPR003658">
    <property type="entry name" value="Anti-sigma_ant"/>
</dbReference>
<accession>A0A1G9YU04</accession>
<sequence>MTAAPVPDLVSIDVTGSTATGVLLTVRGEVDSSTAPQLREVLDTAFADGVPTLTIDLDAVTFLDSAGLCVLASAHRRATEAGVALRVLASSRAVVRPLQITGLYDLLAVEQPSSGAGVGAA</sequence>
<dbReference type="CDD" id="cd07043">
    <property type="entry name" value="STAS_anti-anti-sigma_factors"/>
    <property type="match status" value="1"/>
</dbReference>
<dbReference type="OrthoDB" id="9793697at2"/>
<dbReference type="AlphaFoldDB" id="A0A1G9YU04"/>
<keyword evidence="5" id="KW-1185">Reference proteome</keyword>
<feature type="domain" description="STAS" evidence="3">
    <location>
        <begin position="22"/>
        <end position="121"/>
    </location>
</feature>
<evidence type="ECO:0000256" key="2">
    <source>
        <dbReference type="RuleBase" id="RU003749"/>
    </source>
</evidence>
<dbReference type="EMBL" id="FNHE01000012">
    <property type="protein sequence ID" value="SDN12580.1"/>
    <property type="molecule type" value="Genomic_DNA"/>
</dbReference>
<dbReference type="GO" id="GO:0043856">
    <property type="term" value="F:anti-sigma factor antagonist activity"/>
    <property type="evidence" value="ECO:0007669"/>
    <property type="project" value="InterPro"/>
</dbReference>
<dbReference type="RefSeq" id="WP_091222821.1">
    <property type="nucleotide sequence ID" value="NZ_FNHE01000012.1"/>
</dbReference>
<evidence type="ECO:0000259" key="3">
    <source>
        <dbReference type="PROSITE" id="PS50801"/>
    </source>
</evidence>
<proteinExistence type="inferred from homology"/>
<organism evidence="4 5">
    <name type="scientific">Geodermatophilus siccatus</name>
    <dbReference type="NCBI Taxonomy" id="1137991"/>
    <lineage>
        <taxon>Bacteria</taxon>
        <taxon>Bacillati</taxon>
        <taxon>Actinomycetota</taxon>
        <taxon>Actinomycetes</taxon>
        <taxon>Geodermatophilales</taxon>
        <taxon>Geodermatophilaceae</taxon>
        <taxon>Geodermatophilus</taxon>
    </lineage>
</organism>
<gene>
    <name evidence="4" type="ORF">SAMN05660642_04121</name>
</gene>
<dbReference type="PANTHER" id="PTHR33495">
    <property type="entry name" value="ANTI-SIGMA FACTOR ANTAGONIST TM_1081-RELATED-RELATED"/>
    <property type="match status" value="1"/>
</dbReference>
<evidence type="ECO:0000313" key="4">
    <source>
        <dbReference type="EMBL" id="SDN12580.1"/>
    </source>
</evidence>
<comment type="similarity">
    <text evidence="1 2">Belongs to the anti-sigma-factor antagonist family.</text>
</comment>
<protein>
    <recommendedName>
        <fullName evidence="2">Anti-sigma factor antagonist</fullName>
    </recommendedName>
</protein>
<dbReference type="InterPro" id="IPR036513">
    <property type="entry name" value="STAS_dom_sf"/>
</dbReference>
<dbReference type="Gene3D" id="3.30.750.24">
    <property type="entry name" value="STAS domain"/>
    <property type="match status" value="1"/>
</dbReference>
<dbReference type="STRING" id="1137991.SAMN05660642_04121"/>